<dbReference type="Proteomes" id="UP000235786">
    <property type="component" value="Unassembled WGS sequence"/>
</dbReference>
<organism evidence="2 3">
    <name type="scientific">Hyaloscypha variabilis (strain UAMH 11265 / GT02V1 / F)</name>
    <name type="common">Meliniomyces variabilis</name>
    <dbReference type="NCBI Taxonomy" id="1149755"/>
    <lineage>
        <taxon>Eukaryota</taxon>
        <taxon>Fungi</taxon>
        <taxon>Dikarya</taxon>
        <taxon>Ascomycota</taxon>
        <taxon>Pezizomycotina</taxon>
        <taxon>Leotiomycetes</taxon>
        <taxon>Helotiales</taxon>
        <taxon>Hyaloscyphaceae</taxon>
        <taxon>Hyaloscypha</taxon>
        <taxon>Hyaloscypha variabilis</taxon>
    </lineage>
</organism>
<keyword evidence="3" id="KW-1185">Reference proteome</keyword>
<feature type="compositionally biased region" description="Acidic residues" evidence="1">
    <location>
        <begin position="161"/>
        <end position="173"/>
    </location>
</feature>
<evidence type="ECO:0000313" key="3">
    <source>
        <dbReference type="Proteomes" id="UP000235786"/>
    </source>
</evidence>
<feature type="compositionally biased region" description="Acidic residues" evidence="1">
    <location>
        <begin position="18"/>
        <end position="28"/>
    </location>
</feature>
<accession>A0A2J6R191</accession>
<dbReference type="EMBL" id="KZ613959">
    <property type="protein sequence ID" value="PMD32249.1"/>
    <property type="molecule type" value="Genomic_DNA"/>
</dbReference>
<feature type="region of interest" description="Disordered" evidence="1">
    <location>
        <begin position="1"/>
        <end position="84"/>
    </location>
</feature>
<name>A0A2J6R191_HYAVF</name>
<dbReference type="AlphaFoldDB" id="A0A2J6R191"/>
<evidence type="ECO:0000313" key="2">
    <source>
        <dbReference type="EMBL" id="PMD32249.1"/>
    </source>
</evidence>
<reference evidence="2 3" key="1">
    <citation type="submission" date="2016-04" db="EMBL/GenBank/DDBJ databases">
        <title>A degradative enzymes factory behind the ericoid mycorrhizal symbiosis.</title>
        <authorList>
            <consortium name="DOE Joint Genome Institute"/>
            <person name="Martino E."/>
            <person name="Morin E."/>
            <person name="Grelet G."/>
            <person name="Kuo A."/>
            <person name="Kohler A."/>
            <person name="Daghino S."/>
            <person name="Barry K."/>
            <person name="Choi C."/>
            <person name="Cichocki N."/>
            <person name="Clum A."/>
            <person name="Copeland A."/>
            <person name="Hainaut M."/>
            <person name="Haridas S."/>
            <person name="Labutti K."/>
            <person name="Lindquist E."/>
            <person name="Lipzen A."/>
            <person name="Khouja H.-R."/>
            <person name="Murat C."/>
            <person name="Ohm R."/>
            <person name="Olson A."/>
            <person name="Spatafora J."/>
            <person name="Veneault-Fourrey C."/>
            <person name="Henrissat B."/>
            <person name="Grigoriev I."/>
            <person name="Martin F."/>
            <person name="Perotto S."/>
        </authorList>
    </citation>
    <scope>NUCLEOTIDE SEQUENCE [LARGE SCALE GENOMIC DNA]</scope>
    <source>
        <strain evidence="2 3">F</strain>
    </source>
</reference>
<evidence type="ECO:0000256" key="1">
    <source>
        <dbReference type="SAM" id="MobiDB-lite"/>
    </source>
</evidence>
<dbReference type="STRING" id="1149755.A0A2J6R191"/>
<protein>
    <submittedName>
        <fullName evidence="2">Uncharacterized protein</fullName>
    </submittedName>
</protein>
<feature type="compositionally biased region" description="Basic residues" evidence="1">
    <location>
        <begin position="140"/>
        <end position="153"/>
    </location>
</feature>
<sequence>MDAKTEDFPPTDPPLADEYSDVESEDDAATERTKYQRGGRKQSTTNHIRQSRMPPVPETDISTEASHREEAEMDQAEAQLNGETQKVVAPCPECAARKQTAEPKPPTPFETGIRAFNLKRAAASGGRPVEVRATASDNKKSKKKSSKKKKKKAKAEAKESESEEESSSEEEEEEKPKPMSIKLDLDLVIEIFLKAKIQGEVTITFM</sequence>
<feature type="region of interest" description="Disordered" evidence="1">
    <location>
        <begin position="97"/>
        <end position="180"/>
    </location>
</feature>
<gene>
    <name evidence="2" type="ORF">L207DRAFT_590542</name>
</gene>
<proteinExistence type="predicted"/>
<dbReference type="OrthoDB" id="2873061at2759"/>